<dbReference type="AlphaFoldDB" id="A0A7S3ATE0"/>
<name>A0A7S3ATE0_9EUKA</name>
<reference evidence="3" key="1">
    <citation type="submission" date="2021-01" db="EMBL/GenBank/DDBJ databases">
        <authorList>
            <person name="Corre E."/>
            <person name="Pelletier E."/>
            <person name="Niang G."/>
            <person name="Scheremetjew M."/>
            <person name="Finn R."/>
            <person name="Kale V."/>
            <person name="Holt S."/>
            <person name="Cochrane G."/>
            <person name="Meng A."/>
            <person name="Brown T."/>
            <person name="Cohen L."/>
        </authorList>
    </citation>
    <scope>NUCLEOTIDE SEQUENCE</scope>
    <source>
        <strain evidence="3">CCMP281</strain>
    </source>
</reference>
<accession>A0A7S3ATE0</accession>
<protein>
    <submittedName>
        <fullName evidence="3">Uncharacterized protein</fullName>
    </submittedName>
</protein>
<evidence type="ECO:0000256" key="1">
    <source>
        <dbReference type="SAM" id="Coils"/>
    </source>
</evidence>
<gene>
    <name evidence="3" type="ORF">HERI1096_LOCUS15398</name>
</gene>
<feature type="region of interest" description="Disordered" evidence="2">
    <location>
        <begin position="416"/>
        <end position="444"/>
    </location>
</feature>
<evidence type="ECO:0000313" key="3">
    <source>
        <dbReference type="EMBL" id="CAE0114713.1"/>
    </source>
</evidence>
<proteinExistence type="predicted"/>
<organism evidence="3">
    <name type="scientific">Haptolina ericina</name>
    <dbReference type="NCBI Taxonomy" id="156174"/>
    <lineage>
        <taxon>Eukaryota</taxon>
        <taxon>Haptista</taxon>
        <taxon>Haptophyta</taxon>
        <taxon>Prymnesiophyceae</taxon>
        <taxon>Prymnesiales</taxon>
        <taxon>Prymnesiaceae</taxon>
        <taxon>Haptolina</taxon>
    </lineage>
</organism>
<sequence length="444" mass="47618">MSDGAPVDRPRRQWTLNATGLDLEDQAIQQRLNVILHEANELAKQQAVEPATAAVAAEGSEPALPLERLIHDNREQTAQIETAAKDAAQREALIGQLQAQLAQSRLQMAQMLRDGKQAQEQLVAQHTQMTKQVQEQYQQRALDEQRLGAATHSFAAYQVEIQRLNLLMSQSYQLLQSLADRCASQQIELPSECASALALLQRGIAGNSVGECRVVGNCSGRLPPSPGLQILAEASQKGDVRAFRPLEDGRMEMDDVYAYRAQGAPSVAGASYGRTFVRATVRATPIAAAQCSSDSRNAPQDHEAAPPLLPAARNSAAPCMQPFSSQGGDHFPAPTRTNELPARPPSTEPSPGQFGGVTPSLPFSPSMFCTLLSSPDLQQLMSPKFPSTLGSWQKTPGLVAPPSQSSAAVVGLASETGSSLNGSKFAQYRRRPQQNAGLPSDMVV</sequence>
<keyword evidence="1" id="KW-0175">Coiled coil</keyword>
<feature type="coiled-coil region" evidence="1">
    <location>
        <begin position="66"/>
        <end position="114"/>
    </location>
</feature>
<evidence type="ECO:0000256" key="2">
    <source>
        <dbReference type="SAM" id="MobiDB-lite"/>
    </source>
</evidence>
<dbReference type="EMBL" id="HBHX01027530">
    <property type="protein sequence ID" value="CAE0114713.1"/>
    <property type="molecule type" value="Transcribed_RNA"/>
</dbReference>
<feature type="region of interest" description="Disordered" evidence="2">
    <location>
        <begin position="313"/>
        <end position="353"/>
    </location>
</feature>